<evidence type="ECO:0000313" key="1">
    <source>
        <dbReference type="EMBL" id="VEL42056.1"/>
    </source>
</evidence>
<comment type="caution">
    <text evidence="1">The sequence shown here is derived from an EMBL/GenBank/DDBJ whole genome shotgun (WGS) entry which is preliminary data.</text>
</comment>
<keyword evidence="2" id="KW-1185">Reference proteome</keyword>
<sequence>MASLVSKRECLCKVNRFRSLRPTKPIILDSPVIGIRPKLYLSCRKGHFIELYATRDGRFGMGSRRHGYKCRQASGAMNAEKAALNPSRHRDGAHFHFIFLFLY</sequence>
<name>A0A448XQ19_9PLAT</name>
<dbReference type="EMBL" id="CAAALY010272384">
    <property type="protein sequence ID" value="VEL42056.1"/>
    <property type="molecule type" value="Genomic_DNA"/>
</dbReference>
<accession>A0A448XQ19</accession>
<gene>
    <name evidence="1" type="ORF">PXEA_LOCUS35496</name>
</gene>
<evidence type="ECO:0000313" key="2">
    <source>
        <dbReference type="Proteomes" id="UP000784294"/>
    </source>
</evidence>
<dbReference type="AlphaFoldDB" id="A0A448XQ19"/>
<organism evidence="1 2">
    <name type="scientific">Protopolystoma xenopodis</name>
    <dbReference type="NCBI Taxonomy" id="117903"/>
    <lineage>
        <taxon>Eukaryota</taxon>
        <taxon>Metazoa</taxon>
        <taxon>Spiralia</taxon>
        <taxon>Lophotrochozoa</taxon>
        <taxon>Platyhelminthes</taxon>
        <taxon>Monogenea</taxon>
        <taxon>Polyopisthocotylea</taxon>
        <taxon>Polystomatidea</taxon>
        <taxon>Polystomatidae</taxon>
        <taxon>Protopolystoma</taxon>
    </lineage>
</organism>
<protein>
    <submittedName>
        <fullName evidence="1">Uncharacterized protein</fullName>
    </submittedName>
</protein>
<dbReference type="Proteomes" id="UP000784294">
    <property type="component" value="Unassembled WGS sequence"/>
</dbReference>
<proteinExistence type="predicted"/>
<reference evidence="1" key="1">
    <citation type="submission" date="2018-11" db="EMBL/GenBank/DDBJ databases">
        <authorList>
            <consortium name="Pathogen Informatics"/>
        </authorList>
    </citation>
    <scope>NUCLEOTIDE SEQUENCE</scope>
</reference>